<proteinExistence type="predicted"/>
<reference evidence="3" key="1">
    <citation type="journal article" date="2019" name="Int. J. Syst. Evol. Microbiol.">
        <title>The Global Catalogue of Microorganisms (GCM) 10K type strain sequencing project: providing services to taxonomists for standard genome sequencing and annotation.</title>
        <authorList>
            <consortium name="The Broad Institute Genomics Platform"/>
            <consortium name="The Broad Institute Genome Sequencing Center for Infectious Disease"/>
            <person name="Wu L."/>
            <person name="Ma J."/>
        </authorList>
    </citation>
    <scope>NUCLEOTIDE SEQUENCE [LARGE SCALE GENOMIC DNA]</scope>
    <source>
        <strain evidence="3">CGMCC 1.18439</strain>
    </source>
</reference>
<dbReference type="EMBL" id="BNAL01000008">
    <property type="protein sequence ID" value="GHF99368.1"/>
    <property type="molecule type" value="Genomic_DNA"/>
</dbReference>
<keyword evidence="1" id="KW-1133">Transmembrane helix</keyword>
<keyword evidence="1" id="KW-0472">Membrane</keyword>
<feature type="transmembrane region" description="Helical" evidence="1">
    <location>
        <begin position="20"/>
        <end position="40"/>
    </location>
</feature>
<name>A0ABQ3K173_9DEIO</name>
<keyword evidence="1" id="KW-0812">Transmembrane</keyword>
<dbReference type="Proteomes" id="UP000632154">
    <property type="component" value="Unassembled WGS sequence"/>
</dbReference>
<feature type="transmembrane region" description="Helical" evidence="1">
    <location>
        <begin position="127"/>
        <end position="149"/>
    </location>
</feature>
<organism evidence="2 3">
    <name type="scientific">Deinococcus piscis</name>
    <dbReference type="NCBI Taxonomy" id="394230"/>
    <lineage>
        <taxon>Bacteria</taxon>
        <taxon>Thermotogati</taxon>
        <taxon>Deinococcota</taxon>
        <taxon>Deinococci</taxon>
        <taxon>Deinococcales</taxon>
        <taxon>Deinococcaceae</taxon>
        <taxon>Deinococcus</taxon>
    </lineage>
</organism>
<protein>
    <submittedName>
        <fullName evidence="2">Uncharacterized protein</fullName>
    </submittedName>
</protein>
<evidence type="ECO:0000313" key="3">
    <source>
        <dbReference type="Proteomes" id="UP000632154"/>
    </source>
</evidence>
<evidence type="ECO:0000256" key="1">
    <source>
        <dbReference type="SAM" id="Phobius"/>
    </source>
</evidence>
<accession>A0ABQ3K173</accession>
<feature type="transmembrane region" description="Helical" evidence="1">
    <location>
        <begin position="52"/>
        <end position="72"/>
    </location>
</feature>
<feature type="transmembrane region" description="Helical" evidence="1">
    <location>
        <begin position="201"/>
        <end position="221"/>
    </location>
</feature>
<comment type="caution">
    <text evidence="2">The sequence shown here is derived from an EMBL/GenBank/DDBJ whole genome shotgun (WGS) entry which is preliminary data.</text>
</comment>
<feature type="transmembrane region" description="Helical" evidence="1">
    <location>
        <begin position="92"/>
        <end position="115"/>
    </location>
</feature>
<sequence length="231" mass="24169">MSAGQPVSSGQGAPTGWRTAALAALGAQVLALFLVAGYVLSKDLPNPVSGWLDAGHHFLTGILTLWWALLLGRLTLGRGVAQGEYLDRVRQALTLTFPLLTSFRGVLWGITALALAGGTSQAHPVALTALMTIWGASIIASYMGFFWLLRWSDLGPAEGSSAKWQLADWLNLSAALALGMTVINVVPITGFSVSLSQADQLVYGLSGLLDVIATLLSLQAVRLTGPNDASG</sequence>
<evidence type="ECO:0000313" key="2">
    <source>
        <dbReference type="EMBL" id="GHF99368.1"/>
    </source>
</evidence>
<dbReference type="RefSeq" id="WP_189642508.1">
    <property type="nucleotide sequence ID" value="NZ_BNAL01000008.1"/>
</dbReference>
<keyword evidence="3" id="KW-1185">Reference proteome</keyword>
<feature type="transmembrane region" description="Helical" evidence="1">
    <location>
        <begin position="169"/>
        <end position="189"/>
    </location>
</feature>
<gene>
    <name evidence="2" type="ORF">GCM10017783_09230</name>
</gene>